<proteinExistence type="predicted"/>
<dbReference type="AlphaFoldDB" id="F3ZR96"/>
<organism evidence="2 3">
    <name type="scientific">Bacteroides coprosuis DSM 18011</name>
    <dbReference type="NCBI Taxonomy" id="679937"/>
    <lineage>
        <taxon>Bacteria</taxon>
        <taxon>Pseudomonadati</taxon>
        <taxon>Bacteroidota</taxon>
        <taxon>Bacteroidia</taxon>
        <taxon>Bacteroidales</taxon>
        <taxon>Bacteroidaceae</taxon>
        <taxon>Bacteroides</taxon>
    </lineage>
</organism>
<evidence type="ECO:0000313" key="2">
    <source>
        <dbReference type="EMBL" id="EGJ71904.1"/>
    </source>
</evidence>
<accession>F3ZR96</accession>
<dbReference type="Proteomes" id="UP000018439">
    <property type="component" value="Chromosome"/>
</dbReference>
<sequence>MEKKQLTPEEEQAQLQLRIKQLEKELEHANLQKLALNTLIDIAEKSEGIQIRNRKKTKPPKS</sequence>
<reference evidence="2 3" key="1">
    <citation type="journal article" date="2011" name="Stand. Genomic Sci.">
        <title>Non-contiguous finished genome sequence of Bacteroides coprosuis type strain (PC139).</title>
        <authorList>
            <person name="Land M."/>
            <person name="Held B."/>
            <person name="Gronow S."/>
            <person name="Abt B."/>
            <person name="Lucas S."/>
            <person name="Del Rio T.G."/>
            <person name="Nolan M."/>
            <person name="Tice H."/>
            <person name="Cheng J.F."/>
            <person name="Pitluck S."/>
            <person name="Liolios K."/>
            <person name="Pagani I."/>
            <person name="Ivanova N."/>
            <person name="Mavromatis K."/>
            <person name="Mikhailova N."/>
            <person name="Pati A."/>
            <person name="Tapia R."/>
            <person name="Han C."/>
            <person name="Goodwin L."/>
            <person name="Chen A."/>
            <person name="Palaniappan K."/>
            <person name="Hauser L."/>
            <person name="Brambilla E.M."/>
            <person name="Rohde M."/>
            <person name="Goker M."/>
            <person name="Detter J.C."/>
            <person name="Woyke T."/>
            <person name="Bristow J."/>
            <person name="Eisen J.A."/>
            <person name="Markowitz V."/>
            <person name="Hugenholtz P."/>
            <person name="Kyrpides N.C."/>
            <person name="Klenk H.P."/>
            <person name="Lapidus A."/>
        </authorList>
    </citation>
    <scope>NUCLEOTIDE SEQUENCE [LARGE SCALE GENOMIC DNA]</scope>
    <source>
        <strain evidence="2 3">DSM 18011</strain>
    </source>
</reference>
<dbReference type="HOGENOM" id="CLU_2894477_0_0_10"/>
<dbReference type="EMBL" id="CM001167">
    <property type="protein sequence ID" value="EGJ71904.1"/>
    <property type="molecule type" value="Genomic_DNA"/>
</dbReference>
<name>F3ZR96_9BACE</name>
<protein>
    <recommendedName>
        <fullName evidence="4">Transposase</fullName>
    </recommendedName>
</protein>
<evidence type="ECO:0000313" key="3">
    <source>
        <dbReference type="Proteomes" id="UP000018439"/>
    </source>
</evidence>
<dbReference type="OrthoDB" id="884216at2"/>
<evidence type="ECO:0000256" key="1">
    <source>
        <dbReference type="SAM" id="Coils"/>
    </source>
</evidence>
<feature type="coiled-coil region" evidence="1">
    <location>
        <begin position="12"/>
        <end position="39"/>
    </location>
</feature>
<keyword evidence="3" id="KW-1185">Reference proteome</keyword>
<keyword evidence="1" id="KW-0175">Coiled coil</keyword>
<dbReference type="STRING" id="679937.Bcop_1712"/>
<gene>
    <name evidence="2" type="ORF">Bcop_1712</name>
</gene>
<evidence type="ECO:0008006" key="4">
    <source>
        <dbReference type="Google" id="ProtNLM"/>
    </source>
</evidence>